<dbReference type="Pfam" id="PF00462">
    <property type="entry name" value="Glutaredoxin"/>
    <property type="match status" value="1"/>
</dbReference>
<dbReference type="InterPro" id="IPR011905">
    <property type="entry name" value="GlrX-like_pln_2"/>
</dbReference>
<evidence type="ECO:0000256" key="4">
    <source>
        <dbReference type="ARBA" id="ARBA00023284"/>
    </source>
</evidence>
<dbReference type="PROSITE" id="PS51354">
    <property type="entry name" value="GLUTAREDOXIN_2"/>
    <property type="match status" value="1"/>
</dbReference>
<evidence type="ECO:0000313" key="6">
    <source>
        <dbReference type="Proteomes" id="UP000790787"/>
    </source>
</evidence>
<dbReference type="InterPro" id="IPR002109">
    <property type="entry name" value="Glutaredoxin"/>
</dbReference>
<evidence type="ECO:0000256" key="2">
    <source>
        <dbReference type="ARBA" id="ARBA00007568"/>
    </source>
</evidence>
<gene>
    <name evidence="7" type="primary">LOC107801481</name>
</gene>
<dbReference type="InterPro" id="IPR036249">
    <property type="entry name" value="Thioredoxin-like_sf"/>
</dbReference>
<dbReference type="SMR" id="A0A1S4AUW7"/>
<keyword evidence="3" id="KW-0963">Cytoplasm</keyword>
<comment type="subcellular location">
    <subcellularLocation>
        <location evidence="1">Cytoplasm</location>
    </subcellularLocation>
</comment>
<dbReference type="NCBIfam" id="TIGR02189">
    <property type="entry name" value="GlrX-like_plant"/>
    <property type="match status" value="1"/>
</dbReference>
<protein>
    <submittedName>
        <fullName evidence="7">Glutaredoxin-C9-like</fullName>
    </submittedName>
</protein>
<evidence type="ECO:0000256" key="1">
    <source>
        <dbReference type="ARBA" id="ARBA00004496"/>
    </source>
</evidence>
<dbReference type="GeneID" id="107801481"/>
<evidence type="ECO:0000313" key="7">
    <source>
        <dbReference type="RefSeq" id="XP_016480298.1"/>
    </source>
</evidence>
<dbReference type="OrthoDB" id="418495at2759"/>
<comment type="similarity">
    <text evidence="2">Belongs to the glutaredoxin family. CC-type subfamily.</text>
</comment>
<reference evidence="7" key="2">
    <citation type="submission" date="2025-08" db="UniProtKB">
        <authorList>
            <consortium name="RefSeq"/>
        </authorList>
    </citation>
    <scope>IDENTIFICATION</scope>
    <source>
        <tissue evidence="7">Leaf</tissue>
    </source>
</reference>
<dbReference type="GO" id="GO:0005737">
    <property type="term" value="C:cytoplasm"/>
    <property type="evidence" value="ECO:0007669"/>
    <property type="project" value="UniProtKB-SubCell"/>
</dbReference>
<dbReference type="STRING" id="4097.A0A1S4AUW7"/>
<keyword evidence="4" id="KW-0676">Redox-active center</keyword>
<reference evidence="6" key="1">
    <citation type="journal article" date="2014" name="Nat. Commun.">
        <title>The tobacco genome sequence and its comparison with those of tomato and potato.</title>
        <authorList>
            <person name="Sierro N."/>
            <person name="Battey J.N."/>
            <person name="Ouadi S."/>
            <person name="Bakaher N."/>
            <person name="Bovet L."/>
            <person name="Willig A."/>
            <person name="Goepfert S."/>
            <person name="Peitsch M.C."/>
            <person name="Ivanov N.V."/>
        </authorList>
    </citation>
    <scope>NUCLEOTIDE SEQUENCE [LARGE SCALE GENOMIC DNA]</scope>
</reference>
<evidence type="ECO:0000259" key="5">
    <source>
        <dbReference type="Pfam" id="PF00462"/>
    </source>
</evidence>
<accession>A0A1S4AUW7</accession>
<dbReference type="Proteomes" id="UP000790787">
    <property type="component" value="Chromosome 1"/>
</dbReference>
<dbReference type="KEGG" id="nta:107801481"/>
<dbReference type="AlphaFoldDB" id="A0A1S4AUW7"/>
<evidence type="ECO:0000256" key="3">
    <source>
        <dbReference type="ARBA" id="ARBA00022490"/>
    </source>
</evidence>
<dbReference type="OMA" id="KKGCCMC"/>
<organism evidence="6 7">
    <name type="scientific">Nicotiana tabacum</name>
    <name type="common">Common tobacco</name>
    <dbReference type="NCBI Taxonomy" id="4097"/>
    <lineage>
        <taxon>Eukaryota</taxon>
        <taxon>Viridiplantae</taxon>
        <taxon>Streptophyta</taxon>
        <taxon>Embryophyta</taxon>
        <taxon>Tracheophyta</taxon>
        <taxon>Spermatophyta</taxon>
        <taxon>Magnoliopsida</taxon>
        <taxon>eudicotyledons</taxon>
        <taxon>Gunneridae</taxon>
        <taxon>Pentapetalae</taxon>
        <taxon>asterids</taxon>
        <taxon>lamiids</taxon>
        <taxon>Solanales</taxon>
        <taxon>Solanaceae</taxon>
        <taxon>Nicotianoideae</taxon>
        <taxon>Nicotianeae</taxon>
        <taxon>Nicotiana</taxon>
    </lineage>
</organism>
<dbReference type="RefSeq" id="XP_016480298.1">
    <property type="nucleotide sequence ID" value="XM_016624812.1"/>
</dbReference>
<proteinExistence type="inferred from homology"/>
<dbReference type="SUPFAM" id="SSF52833">
    <property type="entry name" value="Thioredoxin-like"/>
    <property type="match status" value="1"/>
</dbReference>
<dbReference type="PaxDb" id="4097-A0A1S4AUW7"/>
<sequence length="138" mass="15281">MQEALPYKLWQHFPTDFRTLNKSSSLLNQESKGDVKNMITENAVIVFGRCGCCMSHVIKCLLHFLGVNPVIYDIEEKYENEVVVKLENIGGGDRKDGGLQFPAVFIGGELFGGLDRIMAAHISGELTPVLKQAGALWL</sequence>
<dbReference type="PANTHER" id="PTHR10168">
    <property type="entry name" value="GLUTAREDOXIN"/>
    <property type="match status" value="1"/>
</dbReference>
<dbReference type="Gene3D" id="3.40.30.10">
    <property type="entry name" value="Glutaredoxin"/>
    <property type="match status" value="1"/>
</dbReference>
<feature type="domain" description="Glutaredoxin" evidence="5">
    <location>
        <begin position="44"/>
        <end position="110"/>
    </location>
</feature>
<dbReference type="RefSeq" id="XP_016480298.1">
    <property type="nucleotide sequence ID" value="XM_016624812.2"/>
</dbReference>
<name>A0A1S4AUW7_TOBAC</name>
<keyword evidence="6" id="KW-1185">Reference proteome</keyword>